<keyword evidence="2" id="KW-0812">Transmembrane</keyword>
<dbReference type="RefSeq" id="WP_184785962.1">
    <property type="nucleotide sequence ID" value="NZ_BONT01000022.1"/>
</dbReference>
<dbReference type="Pfam" id="PF07987">
    <property type="entry name" value="DUF1775"/>
    <property type="match status" value="1"/>
</dbReference>
<gene>
    <name evidence="4" type="ORF">HNR73_000893</name>
</gene>
<protein>
    <submittedName>
        <fullName evidence="4">Uncharacterized protein YcnI</fullName>
    </submittedName>
</protein>
<organism evidence="4 5">
    <name type="scientific">Phytomonospora endophytica</name>
    <dbReference type="NCBI Taxonomy" id="714109"/>
    <lineage>
        <taxon>Bacteria</taxon>
        <taxon>Bacillati</taxon>
        <taxon>Actinomycetota</taxon>
        <taxon>Actinomycetes</taxon>
        <taxon>Micromonosporales</taxon>
        <taxon>Micromonosporaceae</taxon>
        <taxon>Phytomonospora</taxon>
    </lineage>
</organism>
<proteinExistence type="predicted"/>
<feature type="domain" description="YncI copper-binding" evidence="3">
    <location>
        <begin position="35"/>
        <end position="186"/>
    </location>
</feature>
<comment type="caution">
    <text evidence="4">The sequence shown here is derived from an EMBL/GenBank/DDBJ whole genome shotgun (WGS) entry which is preliminary data.</text>
</comment>
<accession>A0A841F9W9</accession>
<dbReference type="InterPro" id="IPR006311">
    <property type="entry name" value="TAT_signal"/>
</dbReference>
<dbReference type="PROSITE" id="PS51318">
    <property type="entry name" value="TAT"/>
    <property type="match status" value="1"/>
</dbReference>
<evidence type="ECO:0000256" key="1">
    <source>
        <dbReference type="SAM" id="MobiDB-lite"/>
    </source>
</evidence>
<dbReference type="Gene3D" id="2.60.40.2230">
    <property type="entry name" value="Uncharacterised protein YcnI-like PF07987, DUF1775"/>
    <property type="match status" value="1"/>
</dbReference>
<keyword evidence="2" id="KW-0472">Membrane</keyword>
<sequence>MSKPPASRRGLGRLAVIAGIAAIGVAAVAGPASAHVTINPGEAEAGSYARLDLRIPNESDTASTVKVELTLPADHPFASVRTSAMDGWKVETKKATLATPLDVHGRQITEAVSTITWTAEDAEAGVQPGQFAEFGLSLGPVPDAVGTTLVFKAIQTYSDKTEAAWIEDPPAEGAAEPEKPAPTLKIVAATGDGHGSGASDEGTAGHDEAAADSGSDSASDEAKPALYLAVGAGAVALLALILAFTALRKRSS</sequence>
<evidence type="ECO:0000313" key="4">
    <source>
        <dbReference type="EMBL" id="MBB6033046.1"/>
    </source>
</evidence>
<evidence type="ECO:0000256" key="2">
    <source>
        <dbReference type="SAM" id="Phobius"/>
    </source>
</evidence>
<dbReference type="CDD" id="cd08545">
    <property type="entry name" value="YcnI_like"/>
    <property type="match status" value="1"/>
</dbReference>
<keyword evidence="2" id="KW-1133">Transmembrane helix</keyword>
<evidence type="ECO:0000313" key="5">
    <source>
        <dbReference type="Proteomes" id="UP000548476"/>
    </source>
</evidence>
<dbReference type="Proteomes" id="UP000548476">
    <property type="component" value="Unassembled WGS sequence"/>
</dbReference>
<evidence type="ECO:0000259" key="3">
    <source>
        <dbReference type="Pfam" id="PF07987"/>
    </source>
</evidence>
<name>A0A841F9W9_9ACTN</name>
<reference evidence="4 5" key="1">
    <citation type="submission" date="2020-08" db="EMBL/GenBank/DDBJ databases">
        <title>Genomic Encyclopedia of Type Strains, Phase IV (KMG-IV): sequencing the most valuable type-strain genomes for metagenomic binning, comparative biology and taxonomic classification.</title>
        <authorList>
            <person name="Goeker M."/>
        </authorList>
    </citation>
    <scope>NUCLEOTIDE SEQUENCE [LARGE SCALE GENOMIC DNA]</scope>
    <source>
        <strain evidence="4 5">YIM 65646</strain>
    </source>
</reference>
<dbReference type="EMBL" id="JACHGT010000002">
    <property type="protein sequence ID" value="MBB6033046.1"/>
    <property type="molecule type" value="Genomic_DNA"/>
</dbReference>
<dbReference type="InterPro" id="IPR012533">
    <property type="entry name" value="YcnI-copper_dom"/>
</dbReference>
<keyword evidence="5" id="KW-1185">Reference proteome</keyword>
<feature type="transmembrane region" description="Helical" evidence="2">
    <location>
        <begin position="225"/>
        <end position="247"/>
    </location>
</feature>
<feature type="region of interest" description="Disordered" evidence="1">
    <location>
        <begin position="188"/>
        <end position="219"/>
    </location>
</feature>
<dbReference type="AlphaFoldDB" id="A0A841F9W9"/>
<dbReference type="InterPro" id="IPR038507">
    <property type="entry name" value="YcnI-like_sf"/>
</dbReference>